<organism evidence="1 2">
    <name type="scientific">Mesorhizobium jarvisii</name>
    <dbReference type="NCBI Taxonomy" id="1777867"/>
    <lineage>
        <taxon>Bacteria</taxon>
        <taxon>Pseudomonadati</taxon>
        <taxon>Pseudomonadota</taxon>
        <taxon>Alphaproteobacteria</taxon>
        <taxon>Hyphomicrobiales</taxon>
        <taxon>Phyllobacteriaceae</taxon>
        <taxon>Mesorhizobium</taxon>
    </lineage>
</organism>
<reference evidence="1 2" key="1">
    <citation type="submission" date="2018-09" db="EMBL/GenBank/DDBJ databases">
        <title>Mesorhizobium carmichaelinearum sp. nov. isolated from Carmichaelinea spp. root nodules in New Zealand.</title>
        <authorList>
            <person name="De Meyer S.E."/>
        </authorList>
    </citation>
    <scope>NUCLEOTIDE SEQUENCE [LARGE SCALE GENOMIC DNA]</scope>
    <source>
        <strain evidence="1 2">LMG 28313</strain>
    </source>
</reference>
<accession>A0A6M7TSA2</accession>
<comment type="caution">
    <text evidence="1">The sequence shown here is derived from an EMBL/GenBank/DDBJ whole genome shotgun (WGS) entry which is preliminary data.</text>
</comment>
<name>A0A6M7TSA2_9HYPH</name>
<dbReference type="Proteomes" id="UP000275530">
    <property type="component" value="Unassembled WGS sequence"/>
</dbReference>
<dbReference type="AlphaFoldDB" id="A0A6M7TSA2"/>
<dbReference type="EMBL" id="QZXA01000002">
    <property type="protein sequence ID" value="RJT37182.1"/>
    <property type="molecule type" value="Genomic_DNA"/>
</dbReference>
<evidence type="ECO:0000313" key="1">
    <source>
        <dbReference type="EMBL" id="RJT37182.1"/>
    </source>
</evidence>
<keyword evidence="2" id="KW-1185">Reference proteome</keyword>
<evidence type="ECO:0000313" key="2">
    <source>
        <dbReference type="Proteomes" id="UP000275530"/>
    </source>
</evidence>
<sequence length="147" mass="16143">MKEQPMPEIAPEGVQYAVAREAEVLAVTEALRLQDALPEVSALSLAGILAKLEVIVGADRDIGDPNDFPWPHIASVLRDLKAIAGDLQPYELDRLTTRADITRHLQQAAQLVDFVEAEEAAEHMRQTAKSFAETSVFLKPAEKPAEF</sequence>
<proteinExistence type="predicted"/>
<protein>
    <submittedName>
        <fullName evidence="1">Uncharacterized protein</fullName>
    </submittedName>
</protein>
<gene>
    <name evidence="1" type="ORF">D3242_06895</name>
</gene>